<gene>
    <name evidence="2" type="ORF">KGA66_09970</name>
</gene>
<dbReference type="RefSeq" id="WP_211467012.1">
    <property type="nucleotide sequence ID" value="NZ_JAGSXH010000025.1"/>
</dbReference>
<name>A0A8J7WNI0_9ACTN</name>
<feature type="chain" id="PRO_5035321042" description="Peptidase S1 domain-containing protein" evidence="1">
    <location>
        <begin position="25"/>
        <end position="435"/>
    </location>
</feature>
<dbReference type="InterPro" id="IPR043504">
    <property type="entry name" value="Peptidase_S1_PA_chymotrypsin"/>
</dbReference>
<dbReference type="Proteomes" id="UP000677913">
    <property type="component" value="Unassembled WGS sequence"/>
</dbReference>
<dbReference type="Gene3D" id="2.40.10.10">
    <property type="entry name" value="Trypsin-like serine proteases"/>
    <property type="match status" value="2"/>
</dbReference>
<feature type="signal peptide" evidence="1">
    <location>
        <begin position="1"/>
        <end position="24"/>
    </location>
</feature>
<sequence length="435" mass="45436">MGIAAAAVTTALGTGAASGAAAQAAPVTDSIALNKTFDLGGFGQAVNGDTKHFAGLYVDEAHHTITVYTAGASAVAEARSALAAQHNASPRLATRESPALAATTSYRVQYVAVKHSQQAMLAAQAAITAHRTIDGVPWNVVGPNPKANQVFVGVTNPTAKLAARLRAQYGDLVRVVKQGPVSDMVKRIQFPNAAAADAYVHRDQRAHTVSPHDSSSYSRYSDAAPWFGGDRIDTFTNSHTAVVSCTAGFGYTDPYYAPAQMLFAGHCGASGAYWWNASQNNGWTGQFMGITGWQSFNNGHTDAALITLQGTTLAPDIYTRNNTYWPYVGEAYNFAGNQFCTDGSYSQEICTGQIDACGQTVSVPADGATEYDMCTGHPVGGTGPLSQPGDSGGPVISGSPMQVRGVIAGGDGGSFFFFTPWEAVNRMIGGHPCPC</sequence>
<accession>A0A8J7WNI0</accession>
<evidence type="ECO:0000313" key="2">
    <source>
        <dbReference type="EMBL" id="MBS2963372.1"/>
    </source>
</evidence>
<comment type="caution">
    <text evidence="2">The sequence shown here is derived from an EMBL/GenBank/DDBJ whole genome shotgun (WGS) entry which is preliminary data.</text>
</comment>
<dbReference type="EMBL" id="JAGSXH010000025">
    <property type="protein sequence ID" value="MBS2963372.1"/>
    <property type="molecule type" value="Genomic_DNA"/>
</dbReference>
<evidence type="ECO:0000256" key="1">
    <source>
        <dbReference type="SAM" id="SignalP"/>
    </source>
</evidence>
<dbReference type="SUPFAM" id="SSF50494">
    <property type="entry name" value="Trypsin-like serine proteases"/>
    <property type="match status" value="1"/>
</dbReference>
<keyword evidence="1" id="KW-0732">Signal</keyword>
<organism evidence="2 3">
    <name type="scientific">Actinocrinis puniceicyclus</name>
    <dbReference type="NCBI Taxonomy" id="977794"/>
    <lineage>
        <taxon>Bacteria</taxon>
        <taxon>Bacillati</taxon>
        <taxon>Actinomycetota</taxon>
        <taxon>Actinomycetes</taxon>
        <taxon>Catenulisporales</taxon>
        <taxon>Actinospicaceae</taxon>
        <taxon>Actinocrinis</taxon>
    </lineage>
</organism>
<keyword evidence="3" id="KW-1185">Reference proteome</keyword>
<evidence type="ECO:0008006" key="4">
    <source>
        <dbReference type="Google" id="ProtNLM"/>
    </source>
</evidence>
<reference evidence="2" key="1">
    <citation type="submission" date="2021-04" db="EMBL/GenBank/DDBJ databases">
        <title>Genome based classification of Actinospica acidithermotolerans sp. nov., an actinobacterium isolated from an Indonesian hot spring.</title>
        <authorList>
            <person name="Kusuma A.B."/>
            <person name="Putra K.E."/>
            <person name="Nafisah S."/>
            <person name="Loh J."/>
            <person name="Nouioui I."/>
            <person name="Goodfellow M."/>
        </authorList>
    </citation>
    <scope>NUCLEOTIDE SEQUENCE</scope>
    <source>
        <strain evidence="2">DSM 45618</strain>
    </source>
</reference>
<proteinExistence type="predicted"/>
<protein>
    <recommendedName>
        <fullName evidence="4">Peptidase S1 domain-containing protein</fullName>
    </recommendedName>
</protein>
<dbReference type="InterPro" id="IPR009003">
    <property type="entry name" value="Peptidase_S1_PA"/>
</dbReference>
<dbReference type="AlphaFoldDB" id="A0A8J7WNI0"/>
<evidence type="ECO:0000313" key="3">
    <source>
        <dbReference type="Proteomes" id="UP000677913"/>
    </source>
</evidence>